<evidence type="ECO:0000313" key="1">
    <source>
        <dbReference type="EMBL" id="QJA61087.1"/>
    </source>
</evidence>
<organism evidence="1">
    <name type="scientific">viral metagenome</name>
    <dbReference type="NCBI Taxonomy" id="1070528"/>
    <lineage>
        <taxon>unclassified sequences</taxon>
        <taxon>metagenomes</taxon>
        <taxon>organismal metagenomes</taxon>
    </lineage>
</organism>
<accession>A0A6M3IVL5</accession>
<reference evidence="1" key="1">
    <citation type="submission" date="2020-03" db="EMBL/GenBank/DDBJ databases">
        <title>The deep terrestrial virosphere.</title>
        <authorList>
            <person name="Holmfeldt K."/>
            <person name="Nilsson E."/>
            <person name="Simone D."/>
            <person name="Lopez-Fernandez M."/>
            <person name="Wu X."/>
            <person name="de Brujin I."/>
            <person name="Lundin D."/>
            <person name="Andersson A."/>
            <person name="Bertilsson S."/>
            <person name="Dopson M."/>
        </authorList>
    </citation>
    <scope>NUCLEOTIDE SEQUENCE</scope>
    <source>
        <strain evidence="1">MM415B01000</strain>
    </source>
</reference>
<dbReference type="EMBL" id="MT141430">
    <property type="protein sequence ID" value="QJA61087.1"/>
    <property type="molecule type" value="Genomic_DNA"/>
</dbReference>
<proteinExistence type="predicted"/>
<name>A0A6M3IVL5_9ZZZZ</name>
<dbReference type="AlphaFoldDB" id="A0A6M3IVL5"/>
<protein>
    <submittedName>
        <fullName evidence="1">Uncharacterized protein</fullName>
    </submittedName>
</protein>
<sequence>MEVGRMSEDFDLDVTNTAGSWYGTQMKPEIFEPFTAEWGGRIAKNAGWLFARQDEVIFAEGRERSRDFAPSQTIFYDLFTYHLWVKDVHGTFTFRYYVDPYNADLVRTKAQLISGGNVIGTQAATGHHTGEEWASLVIIPARDWYRLGTRSAGKLTLQAYAEPTVSGGWGAYFTLCSFSATPRT</sequence>
<gene>
    <name evidence="1" type="ORF">MM415B01000_0013</name>
</gene>